<organism evidence="1 2">
    <name type="scientific">Rotaria sordida</name>
    <dbReference type="NCBI Taxonomy" id="392033"/>
    <lineage>
        <taxon>Eukaryota</taxon>
        <taxon>Metazoa</taxon>
        <taxon>Spiralia</taxon>
        <taxon>Gnathifera</taxon>
        <taxon>Rotifera</taxon>
        <taxon>Eurotatoria</taxon>
        <taxon>Bdelloidea</taxon>
        <taxon>Philodinida</taxon>
        <taxon>Philodinidae</taxon>
        <taxon>Rotaria</taxon>
    </lineage>
</organism>
<sequence length="531" mass="63700">MICQQHLPFITDRVYVLNLSDDDNTPEQINLFLSYVSSFSQFTWLRSLSFSNICSNETLIKIINECQYLYNLTHLTFGCHSLRRYQVNFQLLIDTIWNLPKLRYCHLDFPTQGQEKFFISTKMSSTLEYVNMLEYVLTWNEMNRLFQCTPRLKQLSISVYIHSSNDNDYVLFASLPILIDLHINIWSTFDVSKMISFLQNMPNLRRLNVTLWYNIINGYQWEEIIRNYLPKLKVFRVEMRKTFSLGENMQERIDQLINSFRSSFWIEEHQWFVRCLTVKKTIYFYNLPSSFCICENKLPDLWRSTYPDDNQQEFYNNITTIHNEIFFNQLILPEIRLRNINDLHIRLPINDQFWSIVPSLERLSSLNISYHTDHFQSQLQALLDRAPHLRYLCIDQDQSLPLQISLFKYTNKSVREFNLQNYNYSFDEEECMRLCHSPLGIQCQILFIHVKNRQSIIILVKNMINLQVLHIKCNDEMFNKQSTSNENNNEQFYDENIENKDDLIQWLKDHLPSTCLVVKDLHSTSLIRIWI</sequence>
<evidence type="ECO:0008006" key="3">
    <source>
        <dbReference type="Google" id="ProtNLM"/>
    </source>
</evidence>
<dbReference type="Proteomes" id="UP000663864">
    <property type="component" value="Unassembled WGS sequence"/>
</dbReference>
<evidence type="ECO:0000313" key="2">
    <source>
        <dbReference type="Proteomes" id="UP000663864"/>
    </source>
</evidence>
<proteinExistence type="predicted"/>
<reference evidence="1" key="1">
    <citation type="submission" date="2021-02" db="EMBL/GenBank/DDBJ databases">
        <authorList>
            <person name="Nowell W R."/>
        </authorList>
    </citation>
    <scope>NUCLEOTIDE SEQUENCE</scope>
</reference>
<comment type="caution">
    <text evidence="1">The sequence shown here is derived from an EMBL/GenBank/DDBJ whole genome shotgun (WGS) entry which is preliminary data.</text>
</comment>
<dbReference type="InterPro" id="IPR032675">
    <property type="entry name" value="LRR_dom_sf"/>
</dbReference>
<dbReference type="EMBL" id="CAJNOT010002292">
    <property type="protein sequence ID" value="CAF1302893.1"/>
    <property type="molecule type" value="Genomic_DNA"/>
</dbReference>
<protein>
    <recommendedName>
        <fullName evidence="3">F-box domain-containing protein</fullName>
    </recommendedName>
</protein>
<evidence type="ECO:0000313" key="1">
    <source>
        <dbReference type="EMBL" id="CAF1302893.1"/>
    </source>
</evidence>
<dbReference type="SUPFAM" id="SSF52047">
    <property type="entry name" value="RNI-like"/>
    <property type="match status" value="1"/>
</dbReference>
<dbReference type="Gene3D" id="3.80.10.10">
    <property type="entry name" value="Ribonuclease Inhibitor"/>
    <property type="match status" value="1"/>
</dbReference>
<gene>
    <name evidence="1" type="ORF">ZHD862_LOCUS28060</name>
</gene>
<accession>A0A815DW50</accession>
<name>A0A815DW50_9BILA</name>
<dbReference type="AlphaFoldDB" id="A0A815DW50"/>